<evidence type="ECO:0000313" key="3">
    <source>
        <dbReference type="Proteomes" id="UP000824890"/>
    </source>
</evidence>
<accession>A0ABQ8EG47</accession>
<feature type="transmembrane region" description="Helical" evidence="1">
    <location>
        <begin position="356"/>
        <end position="383"/>
    </location>
</feature>
<organism evidence="2 3">
    <name type="scientific">Brassica napus</name>
    <name type="common">Rape</name>
    <dbReference type="NCBI Taxonomy" id="3708"/>
    <lineage>
        <taxon>Eukaryota</taxon>
        <taxon>Viridiplantae</taxon>
        <taxon>Streptophyta</taxon>
        <taxon>Embryophyta</taxon>
        <taxon>Tracheophyta</taxon>
        <taxon>Spermatophyta</taxon>
        <taxon>Magnoliopsida</taxon>
        <taxon>eudicotyledons</taxon>
        <taxon>Gunneridae</taxon>
        <taxon>Pentapetalae</taxon>
        <taxon>rosids</taxon>
        <taxon>malvids</taxon>
        <taxon>Brassicales</taxon>
        <taxon>Brassicaceae</taxon>
        <taxon>Brassiceae</taxon>
        <taxon>Brassica</taxon>
    </lineage>
</organism>
<feature type="transmembrane region" description="Helical" evidence="1">
    <location>
        <begin position="250"/>
        <end position="268"/>
    </location>
</feature>
<evidence type="ECO:0000313" key="2">
    <source>
        <dbReference type="EMBL" id="KAH0940664.1"/>
    </source>
</evidence>
<proteinExistence type="predicted"/>
<feature type="transmembrane region" description="Helical" evidence="1">
    <location>
        <begin position="543"/>
        <end position="563"/>
    </location>
</feature>
<reference evidence="2 3" key="1">
    <citation type="submission" date="2021-05" db="EMBL/GenBank/DDBJ databases">
        <title>Genome Assembly of Synthetic Allotetraploid Brassica napus Reveals Homoeologous Exchanges between Subgenomes.</title>
        <authorList>
            <person name="Davis J.T."/>
        </authorList>
    </citation>
    <scope>NUCLEOTIDE SEQUENCE [LARGE SCALE GENOMIC DNA]</scope>
    <source>
        <strain evidence="3">cv. Da-Ae</strain>
        <tissue evidence="2">Seedling</tissue>
    </source>
</reference>
<protein>
    <submittedName>
        <fullName evidence="2">Uncharacterized protein</fullName>
    </submittedName>
</protein>
<feature type="transmembrane region" description="Helical" evidence="1">
    <location>
        <begin position="575"/>
        <end position="592"/>
    </location>
</feature>
<comment type="caution">
    <text evidence="2">The sequence shown here is derived from an EMBL/GenBank/DDBJ whole genome shotgun (WGS) entry which is preliminary data.</text>
</comment>
<feature type="transmembrane region" description="Helical" evidence="1">
    <location>
        <begin position="117"/>
        <end position="135"/>
    </location>
</feature>
<evidence type="ECO:0000256" key="1">
    <source>
        <dbReference type="SAM" id="Phobius"/>
    </source>
</evidence>
<feature type="transmembrane region" description="Helical" evidence="1">
    <location>
        <begin position="155"/>
        <end position="179"/>
    </location>
</feature>
<feature type="transmembrane region" description="Helical" evidence="1">
    <location>
        <begin position="655"/>
        <end position="676"/>
    </location>
</feature>
<keyword evidence="1" id="KW-0812">Transmembrane</keyword>
<feature type="transmembrane region" description="Helical" evidence="1">
    <location>
        <begin position="209"/>
        <end position="230"/>
    </location>
</feature>
<gene>
    <name evidence="2" type="ORF">HID58_000301</name>
</gene>
<keyword evidence="1" id="KW-0472">Membrane</keyword>
<feature type="transmembrane region" description="Helical" evidence="1">
    <location>
        <begin position="504"/>
        <end position="523"/>
    </location>
</feature>
<keyword evidence="3" id="KW-1185">Reference proteome</keyword>
<dbReference type="Proteomes" id="UP000824890">
    <property type="component" value="Unassembled WGS sequence"/>
</dbReference>
<sequence length="709" mass="80145">MDAFVEENKIVFVKWCRICGCVCLHCRLRLPAEFRPCVCSSTKVHQNWIVLGLDRHDFNNCKVCAALGLNQQPQIFSRHQLRRATPEWLPSKLWGLLLGATSRIFSWVLVRALRISVWLLVLLLNAFCFSLHSWGLETAIDSQGGLQVSGIIGSLLSALSYNGLVAQFLTIITLLRLIVEDIWGFHLEIGNHLPYAQLLWTPLRILSDCFAVLAISVYVSCLFSFLPYLIGISVLNFPLIDNIGFVSNSSPIFTGYSVMVAISVEYLVMKLASIDMLRQLLLYISLAPFILLYGLLAPLFRNPLNVVNEAIQFLSRINYKLLICPLLLGFHMDFCTIPVTGTSYSRKIEFVSGYPLCILIHWFCGYTWLVLSSAFMRLIYKIIGGQRASWFLEDVTDINKLHYAQFLAAFAFQEALIFSVVHLPTATISLVSSSFFPLHFWVYDTRILFGSVAAYGFLVRVGVHEWLAELIGASVEPIVRMWITTVSSWLQWMQTERFVLREGVMLFLAALSMYLVSLASMVLPVLVGRVFFQLISFAKQDDLYGFCIGCVLLRSIFKYNHIWTWIGNGIMNSSETLLVLLVDIIVIIPSLVPQDETPGFFSVQDRLIGLAILHIWTYLTVFTRINRFQNVAWRERLQRIRGGIIYRFSSKYSSLLLGLVLETGLTTICFPLLVAGPISSSANLLCPVVILGLGFVAKVAVESVYLDFF</sequence>
<feature type="transmembrane region" description="Helical" evidence="1">
    <location>
        <begin position="607"/>
        <end position="626"/>
    </location>
</feature>
<dbReference type="EMBL" id="JAGKQM010000001">
    <property type="protein sequence ID" value="KAH0940664.1"/>
    <property type="molecule type" value="Genomic_DNA"/>
</dbReference>
<dbReference type="PANTHER" id="PTHR13145:SF3">
    <property type="entry name" value="RING_FYVE_PHD ZINC FINGER SUPERFAMILY PROTEIN"/>
    <property type="match status" value="1"/>
</dbReference>
<keyword evidence="1" id="KW-1133">Transmembrane helix</keyword>
<feature type="transmembrane region" description="Helical" evidence="1">
    <location>
        <begin position="682"/>
        <end position="701"/>
    </location>
</feature>
<feature type="transmembrane region" description="Helical" evidence="1">
    <location>
        <begin position="280"/>
        <end position="300"/>
    </location>
</feature>
<dbReference type="PANTHER" id="PTHR13145">
    <property type="entry name" value="SSM4 PROTEIN"/>
    <property type="match status" value="1"/>
</dbReference>
<name>A0ABQ8EG47_BRANA</name>